<dbReference type="InterPro" id="IPR032109">
    <property type="entry name" value="Big_3_5"/>
</dbReference>
<dbReference type="RefSeq" id="WP_108595234.1">
    <property type="nucleotide sequence ID" value="NZ_CP028913.1"/>
</dbReference>
<sequence length="446" mass="44442">MPTTRPRRIRSAMLAAALSTFVAASALSFAAPASAAELVPENEINGGAYTLTLDPASRSGVSGGVSALVSGPSTVTTDIGCPEGYRRSSRTFIVHPDGTEKAGAVMRANMTAAAWGLQGNAITLVTNRASNWFNDTLTDGLNAFVVTCDAPNEDGGFVALEAPIGDSKYFVAYLQVDRAAQSWTVVPKPVEKADTTASLTPTAGNDGSVTLTATVSPAAATGSVSFVNTATGTEIGTGTLTAGSASTTVTGLAAGTSHSFKAVYAGDDDHNGSESGVATVNTVAEPQPPQNTAITVTIPASATGLKFTVTPGAVALSAATLNGTSYVATGTLEQAKVSDNREVRTAWALNGSASEFVNTTDNTKKIAASSLGWKPELIGGAAANGGTAGAEVAAGANGGLSSQKSLAQAAAGATVANTTVKAGITLKAPADTAAGDYTSTLTITLI</sequence>
<evidence type="ECO:0000313" key="4">
    <source>
        <dbReference type="Proteomes" id="UP000244729"/>
    </source>
</evidence>
<organism evidence="3 4">
    <name type="scientific">Agromyces badenianii</name>
    <dbReference type="NCBI Taxonomy" id="2080742"/>
    <lineage>
        <taxon>Bacteria</taxon>
        <taxon>Bacillati</taxon>
        <taxon>Actinomycetota</taxon>
        <taxon>Actinomycetes</taxon>
        <taxon>Micrococcales</taxon>
        <taxon>Microbacteriaceae</taxon>
        <taxon>Agromyces</taxon>
    </lineage>
</organism>
<name>A0A2S0WVQ0_9MICO</name>
<dbReference type="InterPro" id="IPR013783">
    <property type="entry name" value="Ig-like_fold"/>
</dbReference>
<keyword evidence="1" id="KW-0732">Signal</keyword>
<proteinExistence type="predicted"/>
<evidence type="ECO:0000259" key="2">
    <source>
        <dbReference type="Pfam" id="PF16640"/>
    </source>
</evidence>
<dbReference type="KEGG" id="agm:DCE93_06900"/>
<evidence type="ECO:0000256" key="1">
    <source>
        <dbReference type="SAM" id="SignalP"/>
    </source>
</evidence>
<dbReference type="EMBL" id="CP028913">
    <property type="protein sequence ID" value="AWB95419.1"/>
    <property type="molecule type" value="Genomic_DNA"/>
</dbReference>
<dbReference type="OrthoDB" id="5099901at2"/>
<feature type="chain" id="PRO_5015516920" description="Bacterial Ig-like domain-containing protein" evidence="1">
    <location>
        <begin position="36"/>
        <end position="446"/>
    </location>
</feature>
<dbReference type="GO" id="GO:0005975">
    <property type="term" value="P:carbohydrate metabolic process"/>
    <property type="evidence" value="ECO:0007669"/>
    <property type="project" value="UniProtKB-ARBA"/>
</dbReference>
<protein>
    <recommendedName>
        <fullName evidence="2">Bacterial Ig-like domain-containing protein</fullName>
    </recommendedName>
</protein>
<reference evidence="3 4" key="1">
    <citation type="submission" date="2018-04" db="EMBL/GenBank/DDBJ databases">
        <authorList>
            <person name="Li J."/>
        </authorList>
    </citation>
    <scope>NUCLEOTIDE SEQUENCE [LARGE SCALE GENOMIC DNA]</scope>
    <source>
        <strain evidence="4">30A</strain>
    </source>
</reference>
<gene>
    <name evidence="3" type="ORF">DCE93_06900</name>
</gene>
<accession>A0A2S0WVQ0</accession>
<keyword evidence="4" id="KW-1185">Reference proteome</keyword>
<dbReference type="Gene3D" id="2.60.40.10">
    <property type="entry name" value="Immunoglobulins"/>
    <property type="match status" value="1"/>
</dbReference>
<evidence type="ECO:0000313" key="3">
    <source>
        <dbReference type="EMBL" id="AWB95419.1"/>
    </source>
</evidence>
<dbReference type="AlphaFoldDB" id="A0A2S0WVQ0"/>
<feature type="signal peptide" evidence="1">
    <location>
        <begin position="1"/>
        <end position="35"/>
    </location>
</feature>
<dbReference type="Pfam" id="PF16640">
    <property type="entry name" value="Big_3_5"/>
    <property type="match status" value="1"/>
</dbReference>
<dbReference type="Proteomes" id="UP000244729">
    <property type="component" value="Chromosome"/>
</dbReference>
<feature type="domain" description="Bacterial Ig-like" evidence="2">
    <location>
        <begin position="200"/>
        <end position="281"/>
    </location>
</feature>